<accession>A0AC61R824</accession>
<dbReference type="Proteomes" id="UP000308836">
    <property type="component" value="Unassembled WGS sequence"/>
</dbReference>
<name>A0AC61R824_9FIRM</name>
<evidence type="ECO:0000313" key="1">
    <source>
        <dbReference type="EMBL" id="TGY66000.1"/>
    </source>
</evidence>
<gene>
    <name evidence="1" type="ORF">E5336_05800</name>
</gene>
<organism evidence="1 2">
    <name type="scientific">Dubosiella muris</name>
    <dbReference type="NCBI Taxonomy" id="3038133"/>
    <lineage>
        <taxon>Bacteria</taxon>
        <taxon>Bacillati</taxon>
        <taxon>Bacillota</taxon>
        <taxon>Erysipelotrichia</taxon>
        <taxon>Erysipelotrichales</taxon>
        <taxon>Erysipelotrichaceae</taxon>
        <taxon>Dubosiella</taxon>
    </lineage>
</organism>
<reference evidence="1" key="1">
    <citation type="submission" date="2019-04" db="EMBL/GenBank/DDBJ databases">
        <title>Microbes associate with the intestines of laboratory mice.</title>
        <authorList>
            <person name="Navarre W."/>
            <person name="Wong E."/>
            <person name="Huang K."/>
            <person name="Tropini C."/>
            <person name="Ng K."/>
            <person name="Yu B."/>
        </authorList>
    </citation>
    <scope>NUCLEOTIDE SEQUENCE</scope>
    <source>
        <strain evidence="1">NM09_H32</strain>
    </source>
</reference>
<protein>
    <submittedName>
        <fullName evidence="1">Uncharacterized protein</fullName>
    </submittedName>
</protein>
<proteinExistence type="predicted"/>
<sequence>MIFRNVFNCALEFLFLCQTIRQEPKKRLLFGILLCQIALVVSEILAVSFTYFLLHRPPELAEFDALNMGDMFSVYLFASCLLLLLLFGMIRGFSKARLASVQMSGYLISLMLNVILVALCACHIFEPFNVLFFLKNYWIVLGVLFIINLFTFLSLFHYVKQEKQKKSMELLENEYVTQMRFYLETGANESALRHFRHDLLNFLEKQQF</sequence>
<dbReference type="EMBL" id="SRYG01000010">
    <property type="protein sequence ID" value="TGY66000.1"/>
    <property type="molecule type" value="Genomic_DNA"/>
</dbReference>
<keyword evidence="2" id="KW-1185">Reference proteome</keyword>
<comment type="caution">
    <text evidence="1">The sequence shown here is derived from an EMBL/GenBank/DDBJ whole genome shotgun (WGS) entry which is preliminary data.</text>
</comment>
<evidence type="ECO:0000313" key="2">
    <source>
        <dbReference type="Proteomes" id="UP000308836"/>
    </source>
</evidence>